<dbReference type="GO" id="GO:0003676">
    <property type="term" value="F:nucleic acid binding"/>
    <property type="evidence" value="ECO:0007669"/>
    <property type="project" value="InterPro"/>
</dbReference>
<dbReference type="InterPro" id="IPR004365">
    <property type="entry name" value="NA-bd_OB_tRNA"/>
</dbReference>
<evidence type="ECO:0000313" key="9">
    <source>
        <dbReference type="EMBL" id="OLL24940.1"/>
    </source>
</evidence>
<dbReference type="GO" id="GO:0004816">
    <property type="term" value="F:asparagine-tRNA ligase activity"/>
    <property type="evidence" value="ECO:0007669"/>
    <property type="project" value="UniProtKB-EC"/>
</dbReference>
<dbReference type="PROSITE" id="PS50862">
    <property type="entry name" value="AA_TRNA_LIGASE_II"/>
    <property type="match status" value="1"/>
</dbReference>
<dbReference type="SUPFAM" id="SSF50249">
    <property type="entry name" value="Nucleic acid-binding proteins"/>
    <property type="match status" value="1"/>
</dbReference>
<gene>
    <name evidence="9" type="ORF">NEOLI_003142</name>
</gene>
<dbReference type="AlphaFoldDB" id="A0A1U7LQJ0"/>
<name>A0A1U7LQJ0_NEOID</name>
<dbReference type="GO" id="GO:0005739">
    <property type="term" value="C:mitochondrion"/>
    <property type="evidence" value="ECO:0007669"/>
    <property type="project" value="EnsemblFungi"/>
</dbReference>
<protein>
    <recommendedName>
        <fullName evidence="2">asparagine--tRNA ligase</fullName>
        <ecNumber evidence="2">6.1.1.22</ecNumber>
    </recommendedName>
</protein>
<evidence type="ECO:0000256" key="5">
    <source>
        <dbReference type="ARBA" id="ARBA00022840"/>
    </source>
</evidence>
<dbReference type="NCBIfam" id="TIGR00457">
    <property type="entry name" value="asnS"/>
    <property type="match status" value="1"/>
</dbReference>
<dbReference type="NCBIfam" id="NF003037">
    <property type="entry name" value="PRK03932.1"/>
    <property type="match status" value="1"/>
</dbReference>
<keyword evidence="10" id="KW-1185">Reference proteome</keyword>
<evidence type="ECO:0000256" key="2">
    <source>
        <dbReference type="ARBA" id="ARBA00012816"/>
    </source>
</evidence>
<dbReference type="InterPro" id="IPR012340">
    <property type="entry name" value="NA-bd_OB-fold"/>
</dbReference>
<dbReference type="SUPFAM" id="SSF55681">
    <property type="entry name" value="Class II aaRS and biotin synthetases"/>
    <property type="match status" value="1"/>
</dbReference>
<keyword evidence="3 9" id="KW-0436">Ligase</keyword>
<dbReference type="InterPro" id="IPR002312">
    <property type="entry name" value="Asp/Asn-tRNA-synth_IIb"/>
</dbReference>
<evidence type="ECO:0000256" key="4">
    <source>
        <dbReference type="ARBA" id="ARBA00022741"/>
    </source>
</evidence>
<dbReference type="Pfam" id="PF01336">
    <property type="entry name" value="tRNA_anti-codon"/>
    <property type="match status" value="1"/>
</dbReference>
<dbReference type="Gene3D" id="2.40.50.140">
    <property type="entry name" value="Nucleic acid-binding proteins"/>
    <property type="match status" value="1"/>
</dbReference>
<dbReference type="Gene3D" id="3.30.930.10">
    <property type="entry name" value="Bira Bifunctional Protein, Domain 2"/>
    <property type="match status" value="1"/>
</dbReference>
<evidence type="ECO:0000259" key="8">
    <source>
        <dbReference type="PROSITE" id="PS50862"/>
    </source>
</evidence>
<organism evidence="9 10">
    <name type="scientific">Neolecta irregularis (strain DAH-3)</name>
    <dbReference type="NCBI Taxonomy" id="1198029"/>
    <lineage>
        <taxon>Eukaryota</taxon>
        <taxon>Fungi</taxon>
        <taxon>Dikarya</taxon>
        <taxon>Ascomycota</taxon>
        <taxon>Taphrinomycotina</taxon>
        <taxon>Neolectales</taxon>
        <taxon>Neolectaceae</taxon>
        <taxon>Neolecta</taxon>
    </lineage>
</organism>
<evidence type="ECO:0000256" key="3">
    <source>
        <dbReference type="ARBA" id="ARBA00022598"/>
    </source>
</evidence>
<dbReference type="InterPro" id="IPR045864">
    <property type="entry name" value="aa-tRNA-synth_II/BPL/LPL"/>
</dbReference>
<keyword evidence="5" id="KW-0067">ATP-binding</keyword>
<keyword evidence="6" id="KW-0648">Protein biosynthesis</keyword>
<reference evidence="9 10" key="1">
    <citation type="submission" date="2016-04" db="EMBL/GenBank/DDBJ databases">
        <title>Evolutionary innovation and constraint leading to complex multicellularity in the Ascomycota.</title>
        <authorList>
            <person name="Cisse O."/>
            <person name="Nguyen A."/>
            <person name="Hewitt D.A."/>
            <person name="Jedd G."/>
            <person name="Stajich J.E."/>
        </authorList>
    </citation>
    <scope>NUCLEOTIDE SEQUENCE [LARGE SCALE GENOMIC DNA]</scope>
    <source>
        <strain evidence="9 10">DAH-3</strain>
    </source>
</reference>
<dbReference type="EC" id="6.1.1.22" evidence="2"/>
<dbReference type="InterPro" id="IPR004364">
    <property type="entry name" value="Aa-tRNA-synt_II"/>
</dbReference>
<dbReference type="PRINTS" id="PR01042">
    <property type="entry name" value="TRNASYNTHASP"/>
</dbReference>
<dbReference type="Pfam" id="PF00152">
    <property type="entry name" value="tRNA-synt_2"/>
    <property type="match status" value="1"/>
</dbReference>
<dbReference type="Proteomes" id="UP000186594">
    <property type="component" value="Unassembled WGS sequence"/>
</dbReference>
<dbReference type="InterPro" id="IPR006195">
    <property type="entry name" value="aa-tRNA-synth_II"/>
</dbReference>
<keyword evidence="7" id="KW-0030">Aminoacyl-tRNA synthetase</keyword>
<dbReference type="GO" id="GO:0005524">
    <property type="term" value="F:ATP binding"/>
    <property type="evidence" value="ECO:0007669"/>
    <property type="project" value="UniProtKB-KW"/>
</dbReference>
<dbReference type="GO" id="GO:0070145">
    <property type="term" value="P:mitochondrial asparaginyl-tRNA aminoacylation"/>
    <property type="evidence" value="ECO:0007669"/>
    <property type="project" value="EnsemblFungi"/>
</dbReference>
<proteinExistence type="inferred from homology"/>
<evidence type="ECO:0000313" key="10">
    <source>
        <dbReference type="Proteomes" id="UP000186594"/>
    </source>
</evidence>
<dbReference type="STRING" id="1198029.A0A1U7LQJ0"/>
<evidence type="ECO:0000256" key="6">
    <source>
        <dbReference type="ARBA" id="ARBA00022917"/>
    </source>
</evidence>
<comment type="similarity">
    <text evidence="1">Belongs to the class-II aminoacyl-tRNA synthetase family.</text>
</comment>
<sequence length="444" mass="50290">MQTRCTFSTLPKTISQVISSSGSSVVKTNGWIRSIRRKKTVAFADLVDGTTSEPLQILLSQNEANQLSNGCSVELTGELKKSEGKLSRLEFHPINLKILGSSNAETYPMQKKYHTAGYLRQQAHLRSRTSLFSIILRLRSKITTQLHSFFSSNNFIHTHPPVITSSDCEGAGETFGIRPENFFSTSANLSVSCQLHLEALSMGVNRVWSLNPTFRAEGSVTSRHLAEFWMLEAEMSFIENLETVMSLVEGLIKNVTGKLIEDEAWKEFESVKGRENGTIVDTRDHWMRLMGEWKRISYADAIEILRSSSESFQFEPAWGLSLHSEHEKYLATNGPIFITDYPRSLKPFYMLASSSTTVAGFDLLFPTIGELAGGSLREHSYERLEQRMKEDGIDIPWYLELRKWGTVPRGGFGVGFERLLMFLVAQENVRDVISFPRWRGNCRF</sequence>
<dbReference type="OrthoDB" id="43906at2759"/>
<dbReference type="PANTHER" id="PTHR22594:SF34">
    <property type="entry name" value="ASPARAGINE--TRNA LIGASE, MITOCHONDRIAL-RELATED"/>
    <property type="match status" value="1"/>
</dbReference>
<accession>A0A1U7LQJ0</accession>
<dbReference type="OMA" id="PEMAFYD"/>
<dbReference type="CDD" id="cd04318">
    <property type="entry name" value="EcAsnRS_like_N"/>
    <property type="match status" value="1"/>
</dbReference>
<evidence type="ECO:0000256" key="1">
    <source>
        <dbReference type="ARBA" id="ARBA00008226"/>
    </source>
</evidence>
<evidence type="ECO:0000256" key="7">
    <source>
        <dbReference type="ARBA" id="ARBA00023146"/>
    </source>
</evidence>
<dbReference type="InterPro" id="IPR004522">
    <property type="entry name" value="Asn-tRNA-ligase"/>
</dbReference>
<keyword evidence="4" id="KW-0547">Nucleotide-binding</keyword>
<dbReference type="EMBL" id="LXFE01000558">
    <property type="protein sequence ID" value="OLL24940.1"/>
    <property type="molecule type" value="Genomic_DNA"/>
</dbReference>
<comment type="caution">
    <text evidence="9">The sequence shown here is derived from an EMBL/GenBank/DDBJ whole genome shotgun (WGS) entry which is preliminary data.</text>
</comment>
<dbReference type="PANTHER" id="PTHR22594">
    <property type="entry name" value="ASPARTYL/LYSYL-TRNA SYNTHETASE"/>
    <property type="match status" value="1"/>
</dbReference>
<feature type="domain" description="Aminoacyl-transfer RNA synthetases class-II family profile" evidence="8">
    <location>
        <begin position="136"/>
        <end position="436"/>
    </location>
</feature>